<protein>
    <submittedName>
        <fullName evidence="7">Raffinose/stachyose/melibiose transport system substrate-binding protein</fullName>
    </submittedName>
</protein>
<evidence type="ECO:0000256" key="2">
    <source>
        <dbReference type="ARBA" id="ARBA00022729"/>
    </source>
</evidence>
<evidence type="ECO:0000256" key="5">
    <source>
        <dbReference type="ARBA" id="ARBA00023288"/>
    </source>
</evidence>
<dbReference type="InterPro" id="IPR050490">
    <property type="entry name" value="Bact_solute-bd_prot1"/>
</dbReference>
<feature type="chain" id="PRO_5046750163" evidence="6">
    <location>
        <begin position="26"/>
        <end position="443"/>
    </location>
</feature>
<feature type="signal peptide" evidence="6">
    <location>
        <begin position="1"/>
        <end position="25"/>
    </location>
</feature>
<proteinExistence type="predicted"/>
<evidence type="ECO:0000256" key="3">
    <source>
        <dbReference type="ARBA" id="ARBA00023136"/>
    </source>
</evidence>
<reference evidence="7 8" key="1">
    <citation type="submission" date="2024-06" db="EMBL/GenBank/DDBJ databases">
        <title>Genomic Encyclopedia of Type Strains, Phase IV (KMG-IV): sequencing the most valuable type-strain genomes for metagenomic binning, comparative biology and taxonomic classification.</title>
        <authorList>
            <person name="Goeker M."/>
        </authorList>
    </citation>
    <scope>NUCLEOTIDE SEQUENCE [LARGE SCALE GENOMIC DNA]</scope>
    <source>
        <strain evidence="7 8">DSM 29492</strain>
    </source>
</reference>
<dbReference type="SUPFAM" id="SSF53850">
    <property type="entry name" value="Periplasmic binding protein-like II"/>
    <property type="match status" value="1"/>
</dbReference>
<name>A0ABV2LY27_9FIRM</name>
<accession>A0ABV2LY27</accession>
<dbReference type="EMBL" id="JBEPMJ010000002">
    <property type="protein sequence ID" value="MET3749088.1"/>
    <property type="molecule type" value="Genomic_DNA"/>
</dbReference>
<dbReference type="PANTHER" id="PTHR43649:SF33">
    <property type="entry name" value="POLYGALACTURONAN_RHAMNOGALACTURONAN-BINDING PROTEIN YTCQ"/>
    <property type="match status" value="1"/>
</dbReference>
<dbReference type="PANTHER" id="PTHR43649">
    <property type="entry name" value="ARABINOSE-BINDING PROTEIN-RELATED"/>
    <property type="match status" value="1"/>
</dbReference>
<evidence type="ECO:0000256" key="4">
    <source>
        <dbReference type="ARBA" id="ARBA00023139"/>
    </source>
</evidence>
<keyword evidence="8" id="KW-1185">Reference proteome</keyword>
<dbReference type="Gene3D" id="3.40.190.10">
    <property type="entry name" value="Periplasmic binding protein-like II"/>
    <property type="match status" value="2"/>
</dbReference>
<sequence length="443" mass="48280">MRKRVISTLLVMATTAGLFSGNVSAVYAEEQSSGDYEYQELEDAEITYFNYSVEGKELYEKEIAAYNEIHPNVKINLELVGGGTDWRSTLKAEISSGQAPDLVVMEGASDFATFGDMIEDLSDQPWVEHIYENNIDDCKVEDAIVGAPSGVVCYGMLYNKAVFEACGIDGSTLKSYDDIDAAFGKVQDAIDAGELADQFPDLEAVVSLPAAESWVLANHGANPAIQAELGTAFDTYEAESLDFTYADALKDYIDLMVKYSPDADKPEALVGVDYDSAMGGSFCIGRTAVIQMGQWVAPVIDEIDPELRENIGVLPMPLKGVDEDNICYGIASYFVVNKNSDDAKKAAAKDFVNWLLMSDEGKAMITSNISVPFDNFEDFPSENVISLACEPYAKEGNTFSLVFGGYPDGWSDLLGAGIQSYIAGEKEWDAVIEEAKANWAEMR</sequence>
<evidence type="ECO:0000256" key="1">
    <source>
        <dbReference type="ARBA" id="ARBA00022475"/>
    </source>
</evidence>
<organism evidence="7 8">
    <name type="scientific">Blautia caecimuris</name>
    <dbReference type="NCBI Taxonomy" id="1796615"/>
    <lineage>
        <taxon>Bacteria</taxon>
        <taxon>Bacillati</taxon>
        <taxon>Bacillota</taxon>
        <taxon>Clostridia</taxon>
        <taxon>Lachnospirales</taxon>
        <taxon>Lachnospiraceae</taxon>
        <taxon>Blautia</taxon>
    </lineage>
</organism>
<keyword evidence="1" id="KW-1003">Cell membrane</keyword>
<dbReference type="RefSeq" id="WP_257463910.1">
    <property type="nucleotide sequence ID" value="NZ_BAABXP010000003.1"/>
</dbReference>
<keyword evidence="5" id="KW-0449">Lipoprotein</keyword>
<dbReference type="Proteomes" id="UP001549106">
    <property type="component" value="Unassembled WGS sequence"/>
</dbReference>
<evidence type="ECO:0000313" key="7">
    <source>
        <dbReference type="EMBL" id="MET3749088.1"/>
    </source>
</evidence>
<evidence type="ECO:0000313" key="8">
    <source>
        <dbReference type="Proteomes" id="UP001549106"/>
    </source>
</evidence>
<comment type="caution">
    <text evidence="7">The sequence shown here is derived from an EMBL/GenBank/DDBJ whole genome shotgun (WGS) entry which is preliminary data.</text>
</comment>
<evidence type="ECO:0000256" key="6">
    <source>
        <dbReference type="SAM" id="SignalP"/>
    </source>
</evidence>
<dbReference type="InterPro" id="IPR006059">
    <property type="entry name" value="SBP"/>
</dbReference>
<keyword evidence="2 6" id="KW-0732">Signal</keyword>
<keyword evidence="3" id="KW-0472">Membrane</keyword>
<dbReference type="Pfam" id="PF01547">
    <property type="entry name" value="SBP_bac_1"/>
    <property type="match status" value="1"/>
</dbReference>
<gene>
    <name evidence="7" type="ORF">ABID24_000311</name>
</gene>
<keyword evidence="4" id="KW-0564">Palmitate</keyword>